<dbReference type="InterPro" id="IPR051473">
    <property type="entry name" value="P2Ox-like"/>
</dbReference>
<evidence type="ECO:0000256" key="5">
    <source>
        <dbReference type="ARBA" id="ARBA00023002"/>
    </source>
</evidence>
<dbReference type="PANTHER" id="PTHR42784:SF1">
    <property type="entry name" value="PYRANOSE 2-OXIDASE"/>
    <property type="match status" value="1"/>
</dbReference>
<feature type="compositionally biased region" description="Polar residues" evidence="6">
    <location>
        <begin position="546"/>
        <end position="567"/>
    </location>
</feature>
<dbReference type="InterPro" id="IPR007867">
    <property type="entry name" value="GMC_OxRtase_C"/>
</dbReference>
<keyword evidence="3" id="KW-0285">Flavoprotein</keyword>
<dbReference type="AlphaFoldDB" id="A2SJE3"/>
<evidence type="ECO:0000256" key="3">
    <source>
        <dbReference type="ARBA" id="ARBA00022630"/>
    </source>
</evidence>
<evidence type="ECO:0000313" key="9">
    <source>
        <dbReference type="EMBL" id="ABM95682.1"/>
    </source>
</evidence>
<keyword evidence="4" id="KW-0274">FAD</keyword>
<dbReference type="InterPro" id="IPR006076">
    <property type="entry name" value="FAD-dep_OxRdtase"/>
</dbReference>
<comment type="similarity">
    <text evidence="2">Belongs to the GMC oxidoreductase family.</text>
</comment>
<dbReference type="eggNOG" id="COG2303">
    <property type="taxonomic scope" value="Bacteria"/>
</dbReference>
<evidence type="ECO:0000259" key="8">
    <source>
        <dbReference type="Pfam" id="PF05199"/>
    </source>
</evidence>
<comment type="cofactor">
    <cofactor evidence="1">
        <name>FAD</name>
        <dbReference type="ChEBI" id="CHEBI:57692"/>
    </cofactor>
</comment>
<keyword evidence="5" id="KW-0560">Oxidoreductase</keyword>
<evidence type="ECO:0000313" key="10">
    <source>
        <dbReference type="Proteomes" id="UP000000366"/>
    </source>
</evidence>
<gene>
    <name evidence="9" type="ordered locus">Mpe_A2728</name>
</gene>
<dbReference type="Pfam" id="PF05199">
    <property type="entry name" value="GMC_oxred_C"/>
    <property type="match status" value="1"/>
</dbReference>
<evidence type="ECO:0000256" key="1">
    <source>
        <dbReference type="ARBA" id="ARBA00001974"/>
    </source>
</evidence>
<feature type="domain" description="FAD dependent oxidoreductase" evidence="7">
    <location>
        <begin position="18"/>
        <end position="231"/>
    </location>
</feature>
<dbReference type="Pfam" id="PF01266">
    <property type="entry name" value="DAO"/>
    <property type="match status" value="1"/>
</dbReference>
<dbReference type="SUPFAM" id="SSF51905">
    <property type="entry name" value="FAD/NAD(P)-binding domain"/>
    <property type="match status" value="1"/>
</dbReference>
<keyword evidence="10" id="KW-1185">Reference proteome</keyword>
<dbReference type="KEGG" id="mpt:Mpe_A2728"/>
<dbReference type="STRING" id="420662.Mpe_A2728"/>
<dbReference type="HOGENOM" id="CLU_008878_4_1_4"/>
<dbReference type="PANTHER" id="PTHR42784">
    <property type="entry name" value="PYRANOSE 2-OXIDASE"/>
    <property type="match status" value="1"/>
</dbReference>
<dbReference type="GO" id="GO:0016614">
    <property type="term" value="F:oxidoreductase activity, acting on CH-OH group of donors"/>
    <property type="evidence" value="ECO:0007669"/>
    <property type="project" value="InterPro"/>
</dbReference>
<evidence type="ECO:0000256" key="2">
    <source>
        <dbReference type="ARBA" id="ARBA00010790"/>
    </source>
</evidence>
<sequence length="567" mass="63425">MLCDARQVNEGQVLQSTVCIIGAGPAGLTMALEFERHGIDTIVLESGGFKPDPATMDLYRGENVGIPYEFGDGFRSRFLGGGSNCWGGWCRPLDVEDLQPRSWVPHSGWPIDREELMPFYERAHSVLSLGPSNFEMDYWVKAINRRDVRRMPLPTGRVEDSMSQFSRPTRFGKHYRGELKRARHIKVFLYANVTDIETESTGQTVKRVHVQTVTGKKLSVEARQFVLATGGIENARVLLACNKQHTNGLGNANDLVGRFFMEHPRLYLHKVRFRPAWLRNKLYDIKFHYLNRAVSAHGTHVAAQMAVTPETQRREGLLNARIWFHSIFPGEGTDAAAAIVRMKHRLHSKVDPQHGFWGDLATMAKQPLDSLNFIAARQVPEWITRELQFHAIKEAQFQMICEPTPNPDSRISLSDQKDALGMPRVKVDWRLDEQVKRTFDRSLEIIADELGTAGIADVAFDRPLQGNPWPANIEGTWHHMGTTRMHESPKQGVVDPDSRIHGMSNMYVAGSSVFPTAGANFPTFTLVALSLRLADHLVAQLGAPDASTSTGESTAAVSTQSVLQESV</sequence>
<organism evidence="9 10">
    <name type="scientific">Methylibium petroleiphilum (strain ATCC BAA-1232 / LMG 22953 / PM1)</name>
    <dbReference type="NCBI Taxonomy" id="420662"/>
    <lineage>
        <taxon>Bacteria</taxon>
        <taxon>Pseudomonadati</taxon>
        <taxon>Pseudomonadota</taxon>
        <taxon>Betaproteobacteria</taxon>
        <taxon>Burkholderiales</taxon>
        <taxon>Sphaerotilaceae</taxon>
        <taxon>Methylibium</taxon>
    </lineage>
</organism>
<accession>A2SJE3</accession>
<evidence type="ECO:0000256" key="6">
    <source>
        <dbReference type="SAM" id="MobiDB-lite"/>
    </source>
</evidence>
<dbReference type="InterPro" id="IPR036188">
    <property type="entry name" value="FAD/NAD-bd_sf"/>
</dbReference>
<reference evidence="9 10" key="1">
    <citation type="journal article" date="2007" name="J. Bacteriol.">
        <title>Whole-genome analysis of the methyl tert-butyl ether-degrading beta-proteobacterium Methylibium petroleiphilum PM1.</title>
        <authorList>
            <person name="Kane S.R."/>
            <person name="Chakicherla A.Y."/>
            <person name="Chain P.S.G."/>
            <person name="Schmidt R."/>
            <person name="Shin M.W."/>
            <person name="Legler T.C."/>
            <person name="Scow K.M."/>
            <person name="Larimer F.W."/>
            <person name="Lucas S.M."/>
            <person name="Richardson P.M."/>
            <person name="Hristova K.R."/>
        </authorList>
    </citation>
    <scope>NUCLEOTIDE SEQUENCE [LARGE SCALE GENOMIC DNA]</scope>
    <source>
        <strain evidence="10">ATCC BAA-1232 / LMG 22953 / PM1</strain>
    </source>
</reference>
<dbReference type="Proteomes" id="UP000000366">
    <property type="component" value="Chromosome"/>
</dbReference>
<protein>
    <submittedName>
        <fullName evidence="9">Putative oxidoreductase</fullName>
    </submittedName>
</protein>
<dbReference type="Gene3D" id="3.50.50.60">
    <property type="entry name" value="FAD/NAD(P)-binding domain"/>
    <property type="match status" value="2"/>
</dbReference>
<name>A2SJE3_METPP</name>
<feature type="domain" description="Glucose-methanol-choline oxidoreductase C-terminal" evidence="8">
    <location>
        <begin position="405"/>
        <end position="529"/>
    </location>
</feature>
<feature type="region of interest" description="Disordered" evidence="6">
    <location>
        <begin position="544"/>
        <end position="567"/>
    </location>
</feature>
<evidence type="ECO:0000256" key="4">
    <source>
        <dbReference type="ARBA" id="ARBA00022827"/>
    </source>
</evidence>
<evidence type="ECO:0000259" key="7">
    <source>
        <dbReference type="Pfam" id="PF01266"/>
    </source>
</evidence>
<proteinExistence type="inferred from homology"/>
<dbReference type="EMBL" id="CP000555">
    <property type="protein sequence ID" value="ABM95682.1"/>
    <property type="molecule type" value="Genomic_DNA"/>
</dbReference>
<dbReference type="RefSeq" id="WP_011830312.1">
    <property type="nucleotide sequence ID" value="NC_008825.1"/>
</dbReference>